<dbReference type="GeneID" id="29420856"/>
<dbReference type="AlphaFoldDB" id="W6N7M1"/>
<dbReference type="EC" id="2.3.2.13" evidence="3"/>
<dbReference type="GO" id="GO:0030435">
    <property type="term" value="P:sporulation resulting in formation of a cellular spore"/>
    <property type="evidence" value="ECO:0007669"/>
    <property type="project" value="UniProtKB-KW"/>
</dbReference>
<evidence type="ECO:0000256" key="1">
    <source>
        <dbReference type="ARBA" id="ARBA00022679"/>
    </source>
</evidence>
<accession>W6N7M1</accession>
<keyword evidence="4" id="KW-1185">Reference proteome</keyword>
<dbReference type="Pfam" id="PF20085">
    <property type="entry name" value="TGL"/>
    <property type="match status" value="1"/>
</dbReference>
<proteinExistence type="inferred from homology"/>
<dbReference type="EMBL" id="CBXI010000023">
    <property type="protein sequence ID" value="CDL91359.1"/>
    <property type="molecule type" value="Genomic_DNA"/>
</dbReference>
<name>W6N7M1_CLOTY</name>
<keyword evidence="3" id="KW-0012">Acyltransferase</keyword>
<dbReference type="OrthoDB" id="1845399at2"/>
<evidence type="ECO:0000256" key="2">
    <source>
        <dbReference type="ARBA" id="ARBA00022969"/>
    </source>
</evidence>
<evidence type="ECO:0000313" key="3">
    <source>
        <dbReference type="EMBL" id="CDL91359.1"/>
    </source>
</evidence>
<dbReference type="HAMAP" id="MF_00727">
    <property type="entry name" value="Tgl"/>
    <property type="match status" value="1"/>
</dbReference>
<sequence>MITIAGDRMDLNKLSHNYKNNSLEKYILDILSSSSHIYNYNSEKELKFELNLRKNIVNASISLYRSDFGFSIFRKSRCNTDYWKRTRQGGFLLKEGAKPSSAIDDIFTNGDEYATECATAMVIVYYKACLDSLGSKIFNNTFPKIYLMNWHNVDKNLGLTTVENAADNIPGDCRYFQNPDVNPLTPEWQGENVIYLGDDMYYGHGVGIKNSDEIITTLNRTRIAGSSRSAHLLPSATRPDFEKLSQLK</sequence>
<dbReference type="Proteomes" id="UP000019482">
    <property type="component" value="Unassembled WGS sequence"/>
</dbReference>
<dbReference type="RefSeq" id="WP_017751657.1">
    <property type="nucleotide sequence ID" value="NZ_CBXI010000023.1"/>
</dbReference>
<dbReference type="InterPro" id="IPR020916">
    <property type="entry name" value="Gln_gamma-glutamylTfrase_bac"/>
</dbReference>
<evidence type="ECO:0000313" key="4">
    <source>
        <dbReference type="Proteomes" id="UP000019482"/>
    </source>
</evidence>
<reference evidence="3 4" key="1">
    <citation type="journal article" date="2015" name="Genome Announc.">
        <title>Draft Genome Sequence of Clostridium tyrobutyricum Strain DIVETGP, Isolated from Cow's Milk for Grana Padano Production.</title>
        <authorList>
            <person name="Soggiu A."/>
            <person name="Piras C."/>
            <person name="Gaiarsa S."/>
            <person name="Sassera D."/>
            <person name="Roncada P."/>
            <person name="Bendixen E."/>
            <person name="Brasca M."/>
            <person name="Bonizzi L."/>
        </authorList>
    </citation>
    <scope>NUCLEOTIDE SEQUENCE [LARGE SCALE GENOMIC DNA]</scope>
    <source>
        <strain evidence="3 4">DIVETGP</strain>
    </source>
</reference>
<keyword evidence="1 3" id="KW-0808">Transferase</keyword>
<comment type="caution">
    <text evidence="3">The sequence shown here is derived from an EMBL/GenBank/DDBJ whole genome shotgun (WGS) entry which is preliminary data.</text>
</comment>
<protein>
    <submittedName>
        <fullName evidence="3">Protein-glutamine gamma-glutamyltransferase</fullName>
        <ecNumber evidence="3">2.3.2.13</ecNumber>
    </submittedName>
</protein>
<dbReference type="GO" id="GO:0003810">
    <property type="term" value="F:protein-glutamine gamma-glutamyltransferase activity"/>
    <property type="evidence" value="ECO:0007669"/>
    <property type="project" value="UniProtKB-EC"/>
</dbReference>
<dbReference type="NCBIfam" id="NF002869">
    <property type="entry name" value="PRK03187.1"/>
    <property type="match status" value="1"/>
</dbReference>
<gene>
    <name evidence="3" type="ORF">CTDIVETGP_1429</name>
</gene>
<organism evidence="3 4">
    <name type="scientific">Clostridium tyrobutyricum DIVETGP</name>
    <dbReference type="NCBI Taxonomy" id="1408889"/>
    <lineage>
        <taxon>Bacteria</taxon>
        <taxon>Bacillati</taxon>
        <taxon>Bacillota</taxon>
        <taxon>Clostridia</taxon>
        <taxon>Eubacteriales</taxon>
        <taxon>Clostridiaceae</taxon>
        <taxon>Clostridium</taxon>
    </lineage>
</organism>
<keyword evidence="2" id="KW-0749">Sporulation</keyword>